<comment type="subcellular location">
    <subcellularLocation>
        <location evidence="2">Endoplasmic reticulum membrane</location>
        <topology evidence="2">Multi-pass membrane protein</topology>
    </subcellularLocation>
</comment>
<dbReference type="GeneID" id="25280587"/>
<dbReference type="Pfam" id="PF03151">
    <property type="entry name" value="TPT"/>
    <property type="match status" value="1"/>
</dbReference>
<accession>A0A072PCD4</accession>
<evidence type="ECO:0000313" key="12">
    <source>
        <dbReference type="Proteomes" id="UP000027920"/>
    </source>
</evidence>
<feature type="domain" description="Sugar phosphate transporter" evidence="10">
    <location>
        <begin position="154"/>
        <end position="371"/>
    </location>
</feature>
<dbReference type="HOGENOM" id="CLU_729641_0_0_1"/>
<evidence type="ECO:0000256" key="1">
    <source>
        <dbReference type="ARBA" id="ARBA00003420"/>
    </source>
</evidence>
<dbReference type="PANTHER" id="PTHR11132">
    <property type="entry name" value="SOLUTE CARRIER FAMILY 35"/>
    <property type="match status" value="1"/>
</dbReference>
<dbReference type="RefSeq" id="XP_013260334.1">
    <property type="nucleotide sequence ID" value="XM_013404880.1"/>
</dbReference>
<keyword evidence="7 9" id="KW-0472">Membrane</keyword>
<feature type="transmembrane region" description="Helical" evidence="9">
    <location>
        <begin position="352"/>
        <end position="371"/>
    </location>
</feature>
<sequence>MTGSMGDLNLDDDLDYALRGLGEESRRLTFHLEPRSFLQKFPSTRSSGELPLTSEAKHSTVTCPPTYSSSEDSFTYDGKDSEPDVPLLFTEKGEDLEYQPKSTDITPSKSRWQQYLDGIWMLISIAIWHFTATSSLLYASTGPPFRAFEAVRIPIRQVLPICIYFAGFLLLGNLSLALNDIDFYQLAKIMTTPTVVALSYVLFRKRITSAAFLAVVITCFGVALVTAKSFHTNATGTVVAIAAFTVTALYQVWIGKKIEELNLSPPQLLLNQAPVSVVLLLLVAPLVDTVPDFSTVSSSVSLALFGSGFVASLLNLSQFFIIGRTSTLTFNVISQVKTILIIGISWASTGKILSLVETVGVCMALGGAWAYTQTAKRSG</sequence>
<evidence type="ECO:0000256" key="9">
    <source>
        <dbReference type="SAM" id="Phobius"/>
    </source>
</evidence>
<feature type="transmembrane region" description="Helical" evidence="9">
    <location>
        <begin position="210"/>
        <end position="230"/>
    </location>
</feature>
<evidence type="ECO:0000256" key="3">
    <source>
        <dbReference type="ARBA" id="ARBA00010425"/>
    </source>
</evidence>
<evidence type="ECO:0000256" key="6">
    <source>
        <dbReference type="ARBA" id="ARBA00022989"/>
    </source>
</evidence>
<protein>
    <recommendedName>
        <fullName evidence="10">Sugar phosphate transporter domain-containing protein</fullName>
    </recommendedName>
</protein>
<feature type="transmembrane region" description="Helical" evidence="9">
    <location>
        <begin position="118"/>
        <end position="138"/>
    </location>
</feature>
<dbReference type="OrthoDB" id="5547497at2759"/>
<evidence type="ECO:0000256" key="2">
    <source>
        <dbReference type="ARBA" id="ARBA00004477"/>
    </source>
</evidence>
<comment type="similarity">
    <text evidence="3">Belongs to the TPT transporter family. SLC35D subfamily.</text>
</comment>
<dbReference type="Proteomes" id="UP000027920">
    <property type="component" value="Unassembled WGS sequence"/>
</dbReference>
<evidence type="ECO:0000313" key="11">
    <source>
        <dbReference type="EMBL" id="KEF57744.1"/>
    </source>
</evidence>
<dbReference type="EMBL" id="AMGV01000004">
    <property type="protein sequence ID" value="KEF57744.1"/>
    <property type="molecule type" value="Genomic_DNA"/>
</dbReference>
<evidence type="ECO:0000256" key="8">
    <source>
        <dbReference type="SAM" id="MobiDB-lite"/>
    </source>
</evidence>
<name>A0A072PCD4_9EURO</name>
<keyword evidence="12" id="KW-1185">Reference proteome</keyword>
<gene>
    <name evidence="11" type="ORF">A1O9_05664</name>
</gene>
<feature type="transmembrane region" description="Helical" evidence="9">
    <location>
        <begin position="158"/>
        <end position="177"/>
    </location>
</feature>
<feature type="region of interest" description="Disordered" evidence="8">
    <location>
        <begin position="41"/>
        <end position="80"/>
    </location>
</feature>
<evidence type="ECO:0000256" key="4">
    <source>
        <dbReference type="ARBA" id="ARBA00011182"/>
    </source>
</evidence>
<feature type="transmembrane region" description="Helical" evidence="9">
    <location>
        <begin position="293"/>
        <end position="316"/>
    </location>
</feature>
<keyword evidence="5 9" id="KW-0812">Transmembrane</keyword>
<comment type="caution">
    <text evidence="11">The sequence shown here is derived from an EMBL/GenBank/DDBJ whole genome shotgun (WGS) entry which is preliminary data.</text>
</comment>
<feature type="transmembrane region" description="Helical" evidence="9">
    <location>
        <begin position="183"/>
        <end position="203"/>
    </location>
</feature>
<reference evidence="11 12" key="1">
    <citation type="submission" date="2013-03" db="EMBL/GenBank/DDBJ databases">
        <title>The Genome Sequence of Exophiala aquamarina CBS 119918.</title>
        <authorList>
            <consortium name="The Broad Institute Genomics Platform"/>
            <person name="Cuomo C."/>
            <person name="de Hoog S."/>
            <person name="Gorbushina A."/>
            <person name="Walker B."/>
            <person name="Young S.K."/>
            <person name="Zeng Q."/>
            <person name="Gargeya S."/>
            <person name="Fitzgerald M."/>
            <person name="Haas B."/>
            <person name="Abouelleil A."/>
            <person name="Allen A.W."/>
            <person name="Alvarado L."/>
            <person name="Arachchi H.M."/>
            <person name="Berlin A.M."/>
            <person name="Chapman S.B."/>
            <person name="Gainer-Dewar J."/>
            <person name="Goldberg J."/>
            <person name="Griggs A."/>
            <person name="Gujja S."/>
            <person name="Hansen M."/>
            <person name="Howarth C."/>
            <person name="Imamovic A."/>
            <person name="Ireland A."/>
            <person name="Larimer J."/>
            <person name="McCowan C."/>
            <person name="Murphy C."/>
            <person name="Pearson M."/>
            <person name="Poon T.W."/>
            <person name="Priest M."/>
            <person name="Roberts A."/>
            <person name="Saif S."/>
            <person name="Shea T."/>
            <person name="Sisk P."/>
            <person name="Sykes S."/>
            <person name="Wortman J."/>
            <person name="Nusbaum C."/>
            <person name="Birren B."/>
        </authorList>
    </citation>
    <scope>NUCLEOTIDE SEQUENCE [LARGE SCALE GENOMIC DNA]</scope>
    <source>
        <strain evidence="11 12">CBS 119918</strain>
    </source>
</reference>
<feature type="transmembrane region" description="Helical" evidence="9">
    <location>
        <begin position="236"/>
        <end position="256"/>
    </location>
</feature>
<organism evidence="11 12">
    <name type="scientific">Exophiala aquamarina CBS 119918</name>
    <dbReference type="NCBI Taxonomy" id="1182545"/>
    <lineage>
        <taxon>Eukaryota</taxon>
        <taxon>Fungi</taxon>
        <taxon>Dikarya</taxon>
        <taxon>Ascomycota</taxon>
        <taxon>Pezizomycotina</taxon>
        <taxon>Eurotiomycetes</taxon>
        <taxon>Chaetothyriomycetidae</taxon>
        <taxon>Chaetothyriales</taxon>
        <taxon>Herpotrichiellaceae</taxon>
        <taxon>Exophiala</taxon>
    </lineage>
</organism>
<comment type="subunit">
    <text evidence="4">Homooligomer.</text>
</comment>
<dbReference type="VEuPathDB" id="FungiDB:A1O9_05664"/>
<dbReference type="AlphaFoldDB" id="A0A072PCD4"/>
<comment type="function">
    <text evidence="1">Involved in the import of GDP-mannose from the cytoplasm into the Golgi lumen.</text>
</comment>
<evidence type="ECO:0000256" key="7">
    <source>
        <dbReference type="ARBA" id="ARBA00023136"/>
    </source>
</evidence>
<evidence type="ECO:0000256" key="5">
    <source>
        <dbReference type="ARBA" id="ARBA00022692"/>
    </source>
</evidence>
<dbReference type="InterPro" id="IPR050186">
    <property type="entry name" value="TPT_transporter"/>
</dbReference>
<feature type="transmembrane region" description="Helical" evidence="9">
    <location>
        <begin position="328"/>
        <end position="346"/>
    </location>
</feature>
<dbReference type="STRING" id="1182545.A0A072PCD4"/>
<feature type="compositionally biased region" description="Polar residues" evidence="8">
    <location>
        <begin position="59"/>
        <end position="73"/>
    </location>
</feature>
<feature type="transmembrane region" description="Helical" evidence="9">
    <location>
        <begin position="268"/>
        <end position="287"/>
    </location>
</feature>
<keyword evidence="6 9" id="KW-1133">Transmembrane helix</keyword>
<dbReference type="InterPro" id="IPR004853">
    <property type="entry name" value="Sugar_P_trans_dom"/>
</dbReference>
<dbReference type="GO" id="GO:0005789">
    <property type="term" value="C:endoplasmic reticulum membrane"/>
    <property type="evidence" value="ECO:0007669"/>
    <property type="project" value="UniProtKB-SubCell"/>
</dbReference>
<evidence type="ECO:0000259" key="10">
    <source>
        <dbReference type="Pfam" id="PF03151"/>
    </source>
</evidence>
<proteinExistence type="inferred from homology"/>